<dbReference type="PANTHER" id="PTHR47327:SF3">
    <property type="entry name" value="PAN DOMAIN PROTEIN"/>
    <property type="match status" value="1"/>
</dbReference>
<comment type="caution">
    <text evidence="5">The sequence shown here is derived from an EMBL/GenBank/DDBJ whole genome shotgun (WGS) entry which is preliminary data.</text>
</comment>
<keyword evidence="2" id="KW-0812">Transmembrane</keyword>
<dbReference type="PROSITE" id="PS50948">
    <property type="entry name" value="PAN"/>
    <property type="match status" value="4"/>
</dbReference>
<evidence type="ECO:0000259" key="3">
    <source>
        <dbReference type="PROSITE" id="PS50948"/>
    </source>
</evidence>
<organism evidence="5 6">
    <name type="scientific">Heterodera trifolii</name>
    <dbReference type="NCBI Taxonomy" id="157864"/>
    <lineage>
        <taxon>Eukaryota</taxon>
        <taxon>Metazoa</taxon>
        <taxon>Ecdysozoa</taxon>
        <taxon>Nematoda</taxon>
        <taxon>Chromadorea</taxon>
        <taxon>Rhabditida</taxon>
        <taxon>Tylenchina</taxon>
        <taxon>Tylenchomorpha</taxon>
        <taxon>Tylenchoidea</taxon>
        <taxon>Heteroderidae</taxon>
        <taxon>Heteroderinae</taxon>
        <taxon>Heterodera</taxon>
    </lineage>
</organism>
<evidence type="ECO:0008006" key="7">
    <source>
        <dbReference type="Google" id="ProtNLM"/>
    </source>
</evidence>
<name>A0ABD2J604_9BILA</name>
<keyword evidence="2" id="KW-0472">Membrane</keyword>
<feature type="domain" description="Apple" evidence="3">
    <location>
        <begin position="252"/>
        <end position="336"/>
    </location>
</feature>
<gene>
    <name evidence="5" type="ORF">niasHT_037826</name>
</gene>
<dbReference type="PANTHER" id="PTHR47327">
    <property type="entry name" value="FI18240P1-RELATED"/>
    <property type="match status" value="1"/>
</dbReference>
<evidence type="ECO:0000313" key="5">
    <source>
        <dbReference type="EMBL" id="KAL3082188.1"/>
    </source>
</evidence>
<reference evidence="5 6" key="1">
    <citation type="submission" date="2024-10" db="EMBL/GenBank/DDBJ databases">
        <authorList>
            <person name="Kim D."/>
        </authorList>
    </citation>
    <scope>NUCLEOTIDE SEQUENCE [LARGE SCALE GENOMIC DNA]</scope>
    <source>
        <strain evidence="5">BH-2024</strain>
    </source>
</reference>
<feature type="transmembrane region" description="Helical" evidence="2">
    <location>
        <begin position="831"/>
        <end position="853"/>
    </location>
</feature>
<dbReference type="CDD" id="cd01099">
    <property type="entry name" value="PAN_AP_HGF"/>
    <property type="match status" value="2"/>
</dbReference>
<feature type="domain" description="ZP" evidence="4">
    <location>
        <begin position="432"/>
        <end position="720"/>
    </location>
</feature>
<dbReference type="EMBL" id="JBICBT010001116">
    <property type="protein sequence ID" value="KAL3082188.1"/>
    <property type="molecule type" value="Genomic_DNA"/>
</dbReference>
<feature type="domain" description="Apple" evidence="3">
    <location>
        <begin position="61"/>
        <end position="152"/>
    </location>
</feature>
<evidence type="ECO:0000256" key="2">
    <source>
        <dbReference type="SAM" id="Phobius"/>
    </source>
</evidence>
<dbReference type="InterPro" id="IPR052774">
    <property type="entry name" value="Celegans_DevNeuronal_Protein"/>
</dbReference>
<keyword evidence="2" id="KW-1133">Transmembrane helix</keyword>
<evidence type="ECO:0000313" key="6">
    <source>
        <dbReference type="Proteomes" id="UP001620626"/>
    </source>
</evidence>
<feature type="domain" description="Apple" evidence="3">
    <location>
        <begin position="346"/>
        <end position="423"/>
    </location>
</feature>
<dbReference type="AlphaFoldDB" id="A0ABD2J604"/>
<dbReference type="Gene3D" id="3.50.4.10">
    <property type="entry name" value="Hepatocyte Growth Factor"/>
    <property type="match status" value="3"/>
</dbReference>
<proteinExistence type="predicted"/>
<evidence type="ECO:0000256" key="1">
    <source>
        <dbReference type="SAM" id="MobiDB-lite"/>
    </source>
</evidence>
<feature type="transmembrane region" description="Helical" evidence="2">
    <location>
        <begin position="35"/>
        <end position="59"/>
    </location>
</feature>
<protein>
    <recommendedName>
        <fullName evidence="7">PAN domain-containing protein</fullName>
    </recommendedName>
</protein>
<dbReference type="SUPFAM" id="SSF57414">
    <property type="entry name" value="Hairpin loop containing domain-like"/>
    <property type="match status" value="3"/>
</dbReference>
<dbReference type="SMART" id="SM00473">
    <property type="entry name" value="PAN_AP"/>
    <property type="match status" value="4"/>
</dbReference>
<dbReference type="SMART" id="SM00241">
    <property type="entry name" value="ZP"/>
    <property type="match status" value="1"/>
</dbReference>
<feature type="domain" description="Apple" evidence="3">
    <location>
        <begin position="162"/>
        <end position="245"/>
    </location>
</feature>
<evidence type="ECO:0000259" key="4">
    <source>
        <dbReference type="PROSITE" id="PS51034"/>
    </source>
</evidence>
<sequence length="875" mass="95557">MRRANNRILSCSAPPPPTSSASVRRPRHLSPPAPIAPIALVPFVAVLLALATPGTFGAFECANHETATFVRISRARLDGTPLVVSTAGHDLTCSQYCRNNIEPTTGAQRLCASFNFDGRETCYFFDDAASPAGTADLNPNPSANNFYYEKTCLPGVNAHEACTYRSFSFERMRKTSLDGFVRKSIQVPSREQCLSACLLEKEFVCRSVNYNYDSYACEMSTEDRRSKPTHLRMTNQPVDYYDNNCLNRQNRCGQQGGNLVFVKTTQFEIKFYDHTQSVEPQESNCLQKCLDSLNTFCRSVEFSPNEKNCIVSDEDTFSRADQQVAVHSKDYYEPICVAADLSSSTCRQQAAFNRFIGVSIEGQPVASAQGVTVSDCISLCFQNLNCKSINYDRTQSTCHIYAVGQATANIKKNPSYDFYEFNCESQFGGMALCTNDGIRFIVNTKEPYTGAIYAAEKFSTCSQVVENAKQISITFPPPNVSPACGTTIKDGKLEALVVVSLDGVLPHQVTTEWDRFYRVSCDVNMDIDRLVRTSNSAGGAVVSAGGGGGGGGGGGAGGGGAAGQEPGFEGTVIVTTIFETKEAEPQVLSAGTPPPITAQLSFLDKDNQPLEKASIGDQLHLVVTSEQAGPHNMMVTECVATRVGGEGEPVPFTIIDNGCPRYPALVGPVEQDFDKNRLKAEMKAFRLDGSYDIQIVCTVMFCAGPNGCPPSNCLDSGTNELFMSHGRRKRRNIGGQQLLAQQQQHEQQTEETLSAIIRVLAEGEHEEEVERFYNRTASSISNIDGGPSVPFSYKIAGNGTQHRQNHRRKNHRQEVQRESISPDYVCLSDSWFISTVVSMSMVCLMLSALIVIWGCHSLRKGNTPPEANGANCPKC</sequence>
<dbReference type="InterPro" id="IPR001507">
    <property type="entry name" value="ZP_dom"/>
</dbReference>
<dbReference type="PROSITE" id="PS51034">
    <property type="entry name" value="ZP_2"/>
    <property type="match status" value="1"/>
</dbReference>
<feature type="region of interest" description="Disordered" evidence="1">
    <location>
        <begin position="1"/>
        <end position="28"/>
    </location>
</feature>
<dbReference type="Pfam" id="PF00024">
    <property type="entry name" value="PAN_1"/>
    <property type="match status" value="4"/>
</dbReference>
<dbReference type="Pfam" id="PF00100">
    <property type="entry name" value="Zona_pellucida"/>
    <property type="match status" value="1"/>
</dbReference>
<dbReference type="Proteomes" id="UP001620626">
    <property type="component" value="Unassembled WGS sequence"/>
</dbReference>
<dbReference type="InterPro" id="IPR055355">
    <property type="entry name" value="ZP-C"/>
</dbReference>
<accession>A0ABD2J604</accession>
<dbReference type="InterPro" id="IPR003609">
    <property type="entry name" value="Pan_app"/>
</dbReference>
<keyword evidence="6" id="KW-1185">Reference proteome</keyword>